<dbReference type="EMBL" id="PZZZ01000006">
    <property type="protein sequence ID" value="PTM93357.1"/>
    <property type="molecule type" value="Genomic_DNA"/>
</dbReference>
<dbReference type="PANTHER" id="PTHR13887:SF55">
    <property type="entry name" value="SLR0313 PROTEIN"/>
    <property type="match status" value="1"/>
</dbReference>
<dbReference type="InterPro" id="IPR013766">
    <property type="entry name" value="Thioredoxin_domain"/>
</dbReference>
<keyword evidence="4" id="KW-0413">Isomerase</keyword>
<reference evidence="4 5" key="1">
    <citation type="submission" date="2018-04" db="EMBL/GenBank/DDBJ databases">
        <title>Genomic Encyclopedia of Type Strains, Phase IV (KMG-IV): sequencing the most valuable type-strain genomes for metagenomic binning, comparative biology and taxonomic classification.</title>
        <authorList>
            <person name="Goeker M."/>
        </authorList>
    </citation>
    <scope>NUCLEOTIDE SEQUENCE [LARGE SCALE GENOMIC DNA]</scope>
    <source>
        <strain evidence="4 5">DSM 7138</strain>
    </source>
</reference>
<evidence type="ECO:0000259" key="3">
    <source>
        <dbReference type="PROSITE" id="PS51352"/>
    </source>
</evidence>
<dbReference type="InterPro" id="IPR012336">
    <property type="entry name" value="Thioredoxin-like_fold"/>
</dbReference>
<dbReference type="PROSITE" id="PS51352">
    <property type="entry name" value="THIOREDOXIN_2"/>
    <property type="match status" value="1"/>
</dbReference>
<dbReference type="Proteomes" id="UP000241247">
    <property type="component" value="Unassembled WGS sequence"/>
</dbReference>
<evidence type="ECO:0000313" key="5">
    <source>
        <dbReference type="Proteomes" id="UP000241247"/>
    </source>
</evidence>
<dbReference type="PANTHER" id="PTHR13887">
    <property type="entry name" value="GLUTATHIONE S-TRANSFERASE KAPPA"/>
    <property type="match status" value="1"/>
</dbReference>
<comment type="function">
    <text evidence="1">May be required for disulfide bond formation in some proteins.</text>
</comment>
<dbReference type="Pfam" id="PF13462">
    <property type="entry name" value="Thioredoxin_4"/>
    <property type="match status" value="1"/>
</dbReference>
<evidence type="ECO:0000256" key="1">
    <source>
        <dbReference type="ARBA" id="ARBA00003565"/>
    </source>
</evidence>
<feature type="domain" description="Thioredoxin" evidence="3">
    <location>
        <begin position="1"/>
        <end position="174"/>
    </location>
</feature>
<name>A0A2T5B2Z2_MYCDI</name>
<dbReference type="Gene3D" id="3.40.30.10">
    <property type="entry name" value="Glutaredoxin"/>
    <property type="match status" value="1"/>
</dbReference>
<dbReference type="RefSeq" id="WP_108003706.1">
    <property type="nucleotide sequence ID" value="NZ_JBHEEX010000005.1"/>
</dbReference>
<gene>
    <name evidence="4" type="ORF">C7449_10642</name>
</gene>
<dbReference type="SUPFAM" id="SSF52833">
    <property type="entry name" value="Thioredoxin-like"/>
    <property type="match status" value="1"/>
</dbReference>
<keyword evidence="5" id="KW-1185">Reference proteome</keyword>
<comment type="similarity">
    <text evidence="2">Belongs to the thioredoxin family. DsbA subfamily.</text>
</comment>
<protein>
    <submittedName>
        <fullName evidence="4">Protein-disulfide isomerase</fullName>
    </submittedName>
</protein>
<dbReference type="InterPro" id="IPR036249">
    <property type="entry name" value="Thioredoxin-like_sf"/>
</dbReference>
<comment type="caution">
    <text evidence="4">The sequence shown here is derived from an EMBL/GenBank/DDBJ whole genome shotgun (WGS) entry which is preliminary data.</text>
</comment>
<organism evidence="4 5">
    <name type="scientific">Mycoplana dimorpha</name>
    <dbReference type="NCBI Taxonomy" id="28320"/>
    <lineage>
        <taxon>Bacteria</taxon>
        <taxon>Pseudomonadati</taxon>
        <taxon>Pseudomonadota</taxon>
        <taxon>Alphaproteobacteria</taxon>
        <taxon>Hyphomicrobiales</taxon>
        <taxon>Rhizobiaceae</taxon>
        <taxon>Mycoplana</taxon>
    </lineage>
</organism>
<dbReference type="GO" id="GO:0016853">
    <property type="term" value="F:isomerase activity"/>
    <property type="evidence" value="ECO:0007669"/>
    <property type="project" value="UniProtKB-KW"/>
</dbReference>
<evidence type="ECO:0000256" key="2">
    <source>
        <dbReference type="ARBA" id="ARBA00005791"/>
    </source>
</evidence>
<dbReference type="AlphaFoldDB" id="A0A2T5B2Z2"/>
<proteinExistence type="inferred from homology"/>
<evidence type="ECO:0000313" key="4">
    <source>
        <dbReference type="EMBL" id="PTM93357.1"/>
    </source>
</evidence>
<sequence length="177" mass="19366">MSQLRVPVSARDHIRGGNDADVTLVEYGDYQCPYCAMANPIVGLMERQYGRALRVVFRHFPMEEVHPLALTAAEAAEYAGDNGVFWEMHDAIYANQPRLGVPLLFAIAGTLKLSQIGLRDSLASFLHAERVRSDFLGGVRSGVNGTPTFFINGVRHDGGFSASELSAALEQQLTVTR</sequence>
<dbReference type="OrthoDB" id="9808135at2"/>
<accession>A0A2T5B2Z2</accession>